<dbReference type="Pfam" id="PF13649">
    <property type="entry name" value="Methyltransf_25"/>
    <property type="match status" value="1"/>
</dbReference>
<sequence>MQTTKPTWYANWFESPWYMRLYTHRTEAEAQQAVALVADLAHIPRGARVLDLACGYGRHSYALAEHGYVVTGLDYSHHLIEKARELHSHPNVSYVTGDMRGPFPGAPYRAIVNFFTSFGYFDTHEEHMSVLRAVHDHLVPGGTFVLDFLNSARVRATLVPESVSMIDGATIVQQRRIEEPFVKKSILITNPCNGDYEFEERVWLYTHDELLAMCTQAGLNVETTAGNYAGHPFDERESERCIIVARRS</sequence>
<dbReference type="GO" id="GO:0016740">
    <property type="term" value="F:transferase activity"/>
    <property type="evidence" value="ECO:0007669"/>
    <property type="project" value="UniProtKB-KW"/>
</dbReference>
<gene>
    <name evidence="3" type="ORF">BGO89_05790</name>
</gene>
<dbReference type="Proteomes" id="UP000184233">
    <property type="component" value="Unassembled WGS sequence"/>
</dbReference>
<dbReference type="PANTHER" id="PTHR43861">
    <property type="entry name" value="TRANS-ACONITATE 2-METHYLTRANSFERASE-RELATED"/>
    <property type="match status" value="1"/>
</dbReference>
<dbReference type="Gene3D" id="2.20.25.110">
    <property type="entry name" value="S-adenosyl-L-methionine-dependent methyltransferases"/>
    <property type="match status" value="1"/>
</dbReference>
<accession>A0A1M3L390</accession>
<comment type="caution">
    <text evidence="3">The sequence shown here is derived from an EMBL/GenBank/DDBJ whole genome shotgun (WGS) entry which is preliminary data.</text>
</comment>
<reference evidence="3 4" key="1">
    <citation type="submission" date="2016-09" db="EMBL/GenBank/DDBJ databases">
        <title>Genome-resolved meta-omics ties microbial dynamics to process performance in biotechnology for thiocyanate degradation.</title>
        <authorList>
            <person name="Kantor R.S."/>
            <person name="Huddy R.J."/>
            <person name="Iyer R."/>
            <person name="Thomas B.C."/>
            <person name="Brown C.T."/>
            <person name="Anantharaman K."/>
            <person name="Tringe S."/>
            <person name="Hettich R.L."/>
            <person name="Harrison S.T."/>
            <person name="Banfield J.F."/>
        </authorList>
    </citation>
    <scope>NUCLEOTIDE SEQUENCE [LARGE SCALE GENOMIC DNA]</scope>
    <source>
        <strain evidence="3">59-99</strain>
    </source>
</reference>
<evidence type="ECO:0000313" key="3">
    <source>
        <dbReference type="EMBL" id="OJX59746.1"/>
    </source>
</evidence>
<dbReference type="InterPro" id="IPR029063">
    <property type="entry name" value="SAM-dependent_MTases_sf"/>
</dbReference>
<evidence type="ECO:0000259" key="2">
    <source>
        <dbReference type="Pfam" id="PF13649"/>
    </source>
</evidence>
<dbReference type="AlphaFoldDB" id="A0A1M3L390"/>
<dbReference type="InterPro" id="IPR041698">
    <property type="entry name" value="Methyltransf_25"/>
</dbReference>
<evidence type="ECO:0000313" key="4">
    <source>
        <dbReference type="Proteomes" id="UP000184233"/>
    </source>
</evidence>
<dbReference type="STRING" id="1895771.BGO89_05790"/>
<dbReference type="EMBL" id="MKVH01000009">
    <property type="protein sequence ID" value="OJX59746.1"/>
    <property type="molecule type" value="Genomic_DNA"/>
</dbReference>
<protein>
    <recommendedName>
        <fullName evidence="2">Methyltransferase domain-containing protein</fullName>
    </recommendedName>
</protein>
<dbReference type="SUPFAM" id="SSF53335">
    <property type="entry name" value="S-adenosyl-L-methionine-dependent methyltransferases"/>
    <property type="match status" value="1"/>
</dbReference>
<evidence type="ECO:0000256" key="1">
    <source>
        <dbReference type="ARBA" id="ARBA00022679"/>
    </source>
</evidence>
<feature type="domain" description="Methyltransferase" evidence="2">
    <location>
        <begin position="49"/>
        <end position="142"/>
    </location>
</feature>
<keyword evidence="1" id="KW-0808">Transferase</keyword>
<dbReference type="Gene3D" id="3.40.50.150">
    <property type="entry name" value="Vaccinia Virus protein VP39"/>
    <property type="match status" value="1"/>
</dbReference>
<proteinExistence type="predicted"/>
<dbReference type="CDD" id="cd02440">
    <property type="entry name" value="AdoMet_MTases"/>
    <property type="match status" value="1"/>
</dbReference>
<organism evidence="3 4">
    <name type="scientific">Candidatus Kapaibacterium thiocyanatum</name>
    <dbReference type="NCBI Taxonomy" id="1895771"/>
    <lineage>
        <taxon>Bacteria</taxon>
        <taxon>Pseudomonadati</taxon>
        <taxon>Candidatus Kapaibacteriota</taxon>
        <taxon>Candidatus Kapaibacteriia</taxon>
        <taxon>Candidatus Kapaibacteriales</taxon>
        <taxon>Candidatus Kapaibacteriaceae</taxon>
        <taxon>Candidatus Kapaibacterium</taxon>
    </lineage>
</organism>
<name>A0A1M3L390_9BACT</name>